<evidence type="ECO:0000313" key="2">
    <source>
        <dbReference type="Proteomes" id="UP000217736"/>
    </source>
</evidence>
<reference evidence="2" key="1">
    <citation type="submission" date="2017-06" db="EMBL/GenBank/DDBJ databases">
        <title>Complete Genome Sequence of Mycobacterium shigaense.</title>
        <authorList>
            <person name="Fukano H."/>
            <person name="Yoshida M."/>
            <person name="Kazumi Y."/>
            <person name="Ogura Y."/>
            <person name="Mitarai S."/>
            <person name="Hayashi T."/>
            <person name="Hoshino Y."/>
        </authorList>
    </citation>
    <scope>NUCLEOTIDE SEQUENCE [LARGE SCALE GENOMIC DNA]</scope>
    <source>
        <strain evidence="2">UN-152</strain>
    </source>
</reference>
<proteinExistence type="predicted"/>
<accession>A0A1Z4EBW4</accession>
<dbReference type="RefSeq" id="WP_232011138.1">
    <property type="nucleotide sequence ID" value="NZ_AP018164.1"/>
</dbReference>
<dbReference type="AlphaFoldDB" id="A0A1Z4EBW4"/>
<protein>
    <submittedName>
        <fullName evidence="1">Uncharacterized protein</fullName>
    </submittedName>
</protein>
<organism evidence="1 2">
    <name type="scientific">Mycobacterium shigaense</name>
    <dbReference type="NCBI Taxonomy" id="722731"/>
    <lineage>
        <taxon>Bacteria</taxon>
        <taxon>Bacillati</taxon>
        <taxon>Actinomycetota</taxon>
        <taxon>Actinomycetes</taxon>
        <taxon>Mycobacteriales</taxon>
        <taxon>Mycobacteriaceae</taxon>
        <taxon>Mycobacterium</taxon>
        <taxon>Mycobacterium simiae complex</taxon>
    </lineage>
</organism>
<dbReference type="Proteomes" id="UP000217736">
    <property type="component" value="Chromosome"/>
</dbReference>
<sequence length="95" mass="10341">MKISGIPLAALRFQYNLARLPLQLIEGRVVTRVGSEVPARLLYERSLGMLDATVGRALRDADIVERGAALLERTDALGRAARLDAKATARQVQAD</sequence>
<dbReference type="KEGG" id="mshg:MSG_00276"/>
<name>A0A1Z4EBW4_9MYCO</name>
<dbReference type="EMBL" id="AP018164">
    <property type="protein sequence ID" value="BAX90442.1"/>
    <property type="molecule type" value="Genomic_DNA"/>
</dbReference>
<evidence type="ECO:0000313" key="1">
    <source>
        <dbReference type="EMBL" id="BAX90442.1"/>
    </source>
</evidence>
<gene>
    <name evidence="1" type="ORF">MSG_00276</name>
</gene>
<keyword evidence="2" id="KW-1185">Reference proteome</keyword>